<keyword evidence="3" id="KW-1185">Reference proteome</keyword>
<feature type="compositionally biased region" description="Low complexity" evidence="1">
    <location>
        <begin position="1538"/>
        <end position="1549"/>
    </location>
</feature>
<feature type="compositionally biased region" description="Polar residues" evidence="1">
    <location>
        <begin position="1092"/>
        <end position="1108"/>
    </location>
</feature>
<protein>
    <submittedName>
        <fullName evidence="2">Uncharacterized protein</fullName>
    </submittedName>
</protein>
<feature type="compositionally biased region" description="Basic and acidic residues" evidence="1">
    <location>
        <begin position="272"/>
        <end position="282"/>
    </location>
</feature>
<feature type="region of interest" description="Disordered" evidence="1">
    <location>
        <begin position="3051"/>
        <end position="3141"/>
    </location>
</feature>
<feature type="region of interest" description="Disordered" evidence="1">
    <location>
        <begin position="2771"/>
        <end position="3034"/>
    </location>
</feature>
<feature type="compositionally biased region" description="Low complexity" evidence="1">
    <location>
        <begin position="2240"/>
        <end position="2254"/>
    </location>
</feature>
<feature type="compositionally biased region" description="Polar residues" evidence="1">
    <location>
        <begin position="612"/>
        <end position="628"/>
    </location>
</feature>
<feature type="compositionally biased region" description="Basic and acidic residues" evidence="1">
    <location>
        <begin position="2665"/>
        <end position="2675"/>
    </location>
</feature>
<feature type="compositionally biased region" description="Polar residues" evidence="1">
    <location>
        <begin position="2904"/>
        <end position="2923"/>
    </location>
</feature>
<feature type="region of interest" description="Disordered" evidence="1">
    <location>
        <begin position="2601"/>
        <end position="2634"/>
    </location>
</feature>
<feature type="compositionally biased region" description="Polar residues" evidence="1">
    <location>
        <begin position="36"/>
        <end position="54"/>
    </location>
</feature>
<feature type="compositionally biased region" description="Polar residues" evidence="1">
    <location>
        <begin position="353"/>
        <end position="365"/>
    </location>
</feature>
<feature type="compositionally biased region" description="Polar residues" evidence="1">
    <location>
        <begin position="2230"/>
        <end position="2239"/>
    </location>
</feature>
<feature type="compositionally biased region" description="Polar residues" evidence="1">
    <location>
        <begin position="1040"/>
        <end position="1053"/>
    </location>
</feature>
<feature type="compositionally biased region" description="Low complexity" evidence="1">
    <location>
        <begin position="327"/>
        <end position="340"/>
    </location>
</feature>
<feature type="compositionally biased region" description="Polar residues" evidence="1">
    <location>
        <begin position="2464"/>
        <end position="2473"/>
    </location>
</feature>
<feature type="compositionally biased region" description="Basic and acidic residues" evidence="1">
    <location>
        <begin position="1753"/>
        <end position="1783"/>
    </location>
</feature>
<feature type="compositionally biased region" description="Low complexity" evidence="1">
    <location>
        <begin position="165"/>
        <end position="174"/>
    </location>
</feature>
<feature type="compositionally biased region" description="Basic and acidic residues" evidence="1">
    <location>
        <begin position="2146"/>
        <end position="2156"/>
    </location>
</feature>
<feature type="compositionally biased region" description="Polar residues" evidence="1">
    <location>
        <begin position="1382"/>
        <end position="1401"/>
    </location>
</feature>
<feature type="compositionally biased region" description="Basic and acidic residues" evidence="1">
    <location>
        <begin position="434"/>
        <end position="445"/>
    </location>
</feature>
<name>A0A8K0QYI3_9PLEO</name>
<feature type="region of interest" description="Disordered" evidence="1">
    <location>
        <begin position="1606"/>
        <end position="1627"/>
    </location>
</feature>
<accession>A0A8K0QYI3</accession>
<feature type="compositionally biased region" description="Polar residues" evidence="1">
    <location>
        <begin position="2323"/>
        <end position="2336"/>
    </location>
</feature>
<feature type="region of interest" description="Disordered" evidence="1">
    <location>
        <begin position="1089"/>
        <end position="1108"/>
    </location>
</feature>
<feature type="compositionally biased region" description="Polar residues" evidence="1">
    <location>
        <begin position="1887"/>
        <end position="1899"/>
    </location>
</feature>
<feature type="compositionally biased region" description="Polar residues" evidence="1">
    <location>
        <begin position="1949"/>
        <end position="1960"/>
    </location>
</feature>
<comment type="caution">
    <text evidence="2">The sequence shown here is derived from an EMBL/GenBank/DDBJ whole genome shotgun (WGS) entry which is preliminary data.</text>
</comment>
<feature type="compositionally biased region" description="Polar residues" evidence="1">
    <location>
        <begin position="479"/>
        <end position="500"/>
    </location>
</feature>
<feature type="compositionally biased region" description="Polar residues" evidence="1">
    <location>
        <begin position="2680"/>
        <end position="2695"/>
    </location>
</feature>
<gene>
    <name evidence="2" type="ORF">FB567DRAFT_533566</name>
</gene>
<feature type="compositionally biased region" description="Low complexity" evidence="1">
    <location>
        <begin position="2348"/>
        <end position="2359"/>
    </location>
</feature>
<feature type="compositionally biased region" description="Polar residues" evidence="1">
    <location>
        <begin position="1844"/>
        <end position="1857"/>
    </location>
</feature>
<feature type="compositionally biased region" description="Polar residues" evidence="1">
    <location>
        <begin position="2532"/>
        <end position="2543"/>
    </location>
</feature>
<feature type="compositionally biased region" description="Polar residues" evidence="1">
    <location>
        <begin position="2601"/>
        <end position="2619"/>
    </location>
</feature>
<feature type="non-terminal residue" evidence="2">
    <location>
        <position position="1"/>
    </location>
</feature>
<feature type="compositionally biased region" description="Polar residues" evidence="1">
    <location>
        <begin position="81"/>
        <end position="98"/>
    </location>
</feature>
<feature type="compositionally biased region" description="Polar residues" evidence="1">
    <location>
        <begin position="699"/>
        <end position="708"/>
    </location>
</feature>
<feature type="compositionally biased region" description="Polar residues" evidence="1">
    <location>
        <begin position="1611"/>
        <end position="1622"/>
    </location>
</feature>
<feature type="compositionally biased region" description="Polar residues" evidence="1">
    <location>
        <begin position="2126"/>
        <end position="2145"/>
    </location>
</feature>
<dbReference type="EMBL" id="JAGMVJ010000017">
    <property type="protein sequence ID" value="KAH7078272.1"/>
    <property type="molecule type" value="Genomic_DNA"/>
</dbReference>
<feature type="compositionally biased region" description="Basic and acidic residues" evidence="1">
    <location>
        <begin position="2563"/>
        <end position="2581"/>
    </location>
</feature>
<feature type="compositionally biased region" description="Low complexity" evidence="1">
    <location>
        <begin position="903"/>
        <end position="914"/>
    </location>
</feature>
<feature type="compositionally biased region" description="Polar residues" evidence="1">
    <location>
        <begin position="1712"/>
        <end position="1737"/>
    </location>
</feature>
<feature type="compositionally biased region" description="Low complexity" evidence="1">
    <location>
        <begin position="2289"/>
        <end position="2301"/>
    </location>
</feature>
<feature type="compositionally biased region" description="Polar residues" evidence="1">
    <location>
        <begin position="1250"/>
        <end position="1260"/>
    </location>
</feature>
<feature type="compositionally biased region" description="Polar residues" evidence="1">
    <location>
        <begin position="1351"/>
        <end position="1362"/>
    </location>
</feature>
<feature type="compositionally biased region" description="Basic and acidic residues" evidence="1">
    <location>
        <begin position="1815"/>
        <end position="1825"/>
    </location>
</feature>
<feature type="region of interest" description="Disordered" evidence="1">
    <location>
        <begin position="878"/>
        <end position="917"/>
    </location>
</feature>
<feature type="compositionally biased region" description="Basic and acidic residues" evidence="1">
    <location>
        <begin position="366"/>
        <end position="379"/>
    </location>
</feature>
<reference evidence="2" key="1">
    <citation type="journal article" date="2021" name="Nat. Commun.">
        <title>Genetic determinants of endophytism in the Arabidopsis root mycobiome.</title>
        <authorList>
            <person name="Mesny F."/>
            <person name="Miyauchi S."/>
            <person name="Thiergart T."/>
            <person name="Pickel B."/>
            <person name="Atanasova L."/>
            <person name="Karlsson M."/>
            <person name="Huettel B."/>
            <person name="Barry K.W."/>
            <person name="Haridas S."/>
            <person name="Chen C."/>
            <person name="Bauer D."/>
            <person name="Andreopoulos W."/>
            <person name="Pangilinan J."/>
            <person name="LaButti K."/>
            <person name="Riley R."/>
            <person name="Lipzen A."/>
            <person name="Clum A."/>
            <person name="Drula E."/>
            <person name="Henrissat B."/>
            <person name="Kohler A."/>
            <person name="Grigoriev I.V."/>
            <person name="Martin F.M."/>
            <person name="Hacquard S."/>
        </authorList>
    </citation>
    <scope>NUCLEOTIDE SEQUENCE</scope>
    <source>
        <strain evidence="2">MPI-SDFR-AT-0120</strain>
    </source>
</reference>
<feature type="compositionally biased region" description="Polar residues" evidence="1">
    <location>
        <begin position="2800"/>
        <end position="2811"/>
    </location>
</feature>
<dbReference type="Proteomes" id="UP000813461">
    <property type="component" value="Unassembled WGS sequence"/>
</dbReference>
<feature type="compositionally biased region" description="Basic and acidic residues" evidence="1">
    <location>
        <begin position="570"/>
        <end position="583"/>
    </location>
</feature>
<sequence>TSDGGRLLQPLETVAERKSEYLPELPNFDTGLPATGKQQAPNNAGNSSLASPPSDQGFRSVVDQAFTRSDDQRSIPPTPISKDSVSDVSRSNTGSTAGISPIMSRVPSSATSALKHSQGGVEGNTPAIAEEPSETIPHVTQPTTGFVHDVAQPSVPKTFADHSRNLSSSSIPRSGLATPTKGDSPARSPIIAPQKDLPEPEVAQYASGSPEHSQAMQGGLSGQSPAYAAREADLASALKSNLGAVPALGAAEKRSQDAFLESHVAQSPIEDALPRSRSESPSKGRVQALAGKFGDVSSSRRGSTQSDRSRNSVQSWERSQDNSRAASPTKGSPSKPSSPVKEFRPHLPGQWESYATTATAMTPSDQGERDRGLGFDNDKSSNSLADTEVTPTTAKRPVEQIAPDSTADPIAALKSAGAAMAQSFKSTVGFDASSDTHEKQGDRSAGRAYGDVYMPRPLQMERTESSLSSIPPTPPAKDTPTNEYPPQLQLKNPDTISPAQKNRPEFFPQLSTDPSADDQESDRLRKEIVASLTPVTTRDPHRSSLQPASPGANRASSVLPAEYDSYWADGGERSSPRASHDVNRSIPGPITAIATQPDETEKPSLLNRFSWEANNPPLTGSINATSTGAVPEPTKNGPGDKIPSPAIERTAEEERQQWSEGLPGPHFTPGHTLTVTKPDPIADSELAPRTPTSPPLDHNSLSLSSPTREQTRSPGLHVVNSALNPEAVDLPPRLSADLAAPRRSSQDDLNKSQHELEREITNPAISAAIAVPEPGTHAPPEEPAMASTHESAAKSPTSPTLGKPLQGREIAAINSSAERIATYNKTRDHWAHHDHGLQGWLVSALEANPDIATQPIPVQRTSTGTIRHKHAPSLSILGKFGHHQSQGPEQQSMASQAPVSEGSPTAAPPSSSAPGFDRRVTSRQLEAKGKDLLHTANVLSGKGLTSAKGLFAKGKSRFGNREKDPLSRTDSMPSSREASEEPELIAAISRVQTPPISTPERPLHRASTELESSNERKKRRFSLSSFHRSNRSRSRPNSIVLPSNTSYFSTTPRGTPPREVSRILGEQQSRPHSFHAPDSWNLAPATQLAADGQNQSTPPRESLQPQQSRLGILPSPAKSAFSTQDRDAEQDIPPVPALPDNVRLSNDLSHEVLQSVIRYSTPPVPAAKDSQTLAASPFLGQEGSISSKEAKYHADSDFLNRQNQASEGHGNAESTHMLIGTASPARFDDGTTPPQIDYGQWPLTPEAHSITDTSNTIESSIPVSPNLEELALQAPDPANQHMSPQLDDHLTLEVDDDDRPPQLNYDPIPSSIDSDFAKSLPSYLVPKHLDVSDDEDYSTERTVQNKKRSRLLQTSKPSTVNMISPLLSPTKLPLGDVPDDGQMQTPTQTEYNGAGSQSKQAADSDAVPQPDSGYAKGLAAVSTTNQPRVEAATNDLPTETHHNLEAPMQSLGTSNTKTHLREASQDEDAKNQADGQAESFEATKISRDASQARDDDDDATPGATTRDQAGSPMPVWFAKGDLQLPKTRAHASAGPQTAASLNASSNAENGHAGRAVQPEAQGTLQPPHLARAASADLEPRRVSAQPFQIVHAVEYAASDSSFASWDRDSNAAKSVSGTSQSGDMRDESDLVTPVAQVPRIVQHGQAAPGKAEDLSDNSRISGTPNGYFAGHDVHPHAMRHQHQHSSDLTVPERSKSMLSMISSMVSEGGTPISPSSSNAGRSTPSTIRRMQRDSSISYPVKPAQIPEESMAMNEDRTPTAKDDYDLYADHNGVVKDLRDENGHPLKVGQTPSSSTRALGQSTKPGPPAGASAAEARSEDMPRYSTERPMSFISGPTDQDGRPQDQVNQPLKQATTAAPTIAKQNYDRSHQPEGASHGTVYSALDPAQSMQQANLAQSQHMHSERNSPAPASLPSDKNHRDVTPVSQGLGRPPVSGPSPLNHQVPPHTSFAPSINGQSSFPGANGGHGSPDPRMLGATPGQAPMPDRDPRVQGQAGGSSPSGPRNEYEFQQQMMQLHARFPHGQGPNGPISHAGPQLSAQQPPKSQEKTSSKPKFASVFKGLGGKLQGNTQQAPPPPSAAARPYPSGPPMDDHRNGSYASGVSSLHREQLSSRSGEPSGPAGPTNRPPSNGAESHFSHISQNSTRVEPTDSRLDLRKPASPAPYQGIPPQQAPLRAPVHGVQARPDPTSTPNVPETGKKKRFSTLGNIFGRSSEGPKLSKEAKKAQKAQRHSTAPQMQASQLQRPPQPQQYRPQQPGMPYAPGQMHQGHMLPGQIPVGQYPPGQYPPGQMPMGQYQQGQLPPIQYPPGQFAPQQMRPMGPQFPPSQITSPGVPQGAQSRDPYGHPQHYQQMQPRIQAQQQIPGASIEQGSAYLRTKQLAEEHQAKKVLTPTSQQGPVSHPGTHASGTSLDAVPAQSRQTSYGPPPGGYYNPNPTPSMSEKGAYQTSQATRLLAEQQRPQPPPEQTSFGAAQVGRQQLQYQQHSALDEDAYRALQAERLRLEQQRVQLESEQGRYQVAQARVHPPKPVYGNPNVERQQSLVQQPVSLAAERETSAPPQKAAPGPSRDELLQAHQERQQREQELRSQQYADRVQPTANLRTVSQPLSTQSVPHQPAVQQRVVSSPAEPQYETPQIPAAYNHVSGAFISPRDREQQPLYSTPQAPPLRPSDDDRHHPDPRMPSLSPQVSAQSHMPPNNRTHSDASTVSVISPISAAASDLPAAAPSAAQRGQKPRMSSISEVHHGAPDRPWHLNFPEGATEQEIVRARQRQFMQERFTDQQQQHAERAAQSPSPRASSHSQSPTAQPVQMALPQQQGGGFKELLPRSSPQPYPQSQSQIGEQVRHADDLPPAQPAPVHPGQASQPAAYPLPMSPDPATTKSPVNPLASVLPAPPLPPPNLAHSPIQPGVQQVHSVSPPGQQHTTSTREQYEPSPPQQNHYSPPPTRNEVYEQQEADDPPPSYDGPGMPNDGMDKTRPEQPRPPNITTDASINNRGRQGESRPRQPSIGILQHPQPASMAASPQRSSADMGAESLRRQLLQQEEVARMERIQIAQVQRAETERERQEREAARARARELERSVSGGARVGSIRSVAGSRNGGQPGWERRGSSSRQVFELPAVEDDEPAMRATSYPGQEWVPPVWMDD</sequence>
<feature type="region of interest" description="Disordered" evidence="1">
    <location>
        <begin position="1333"/>
        <end position="1415"/>
    </location>
</feature>
<feature type="compositionally biased region" description="Low complexity" evidence="1">
    <location>
        <begin position="2271"/>
        <end position="2281"/>
    </location>
</feature>
<dbReference type="OrthoDB" id="5151921at2759"/>
<feature type="region of interest" description="Disordered" evidence="1">
    <location>
        <begin position="1705"/>
        <end position="2473"/>
    </location>
</feature>
<feature type="compositionally biased region" description="Polar residues" evidence="1">
    <location>
        <begin position="380"/>
        <end position="393"/>
    </location>
</feature>
<feature type="compositionally biased region" description="Polar residues" evidence="1">
    <location>
        <begin position="2980"/>
        <end position="2991"/>
    </location>
</feature>
<feature type="region of interest" description="Disordered" evidence="1">
    <location>
        <begin position="1113"/>
        <end position="1142"/>
    </location>
</feature>
<feature type="region of interest" description="Disordered" evidence="1">
    <location>
        <begin position="1292"/>
        <end position="1312"/>
    </location>
</feature>
<feature type="compositionally biased region" description="Polar residues" evidence="1">
    <location>
        <begin position="206"/>
        <end position="216"/>
    </location>
</feature>
<feature type="compositionally biased region" description="Polar residues" evidence="1">
    <location>
        <begin position="296"/>
        <end position="326"/>
    </location>
</feature>
<feature type="compositionally biased region" description="Basic and acidic residues" evidence="1">
    <location>
        <begin position="3054"/>
        <end position="3075"/>
    </location>
</feature>
<feature type="region of interest" description="Disordered" evidence="1">
    <location>
        <begin position="259"/>
        <end position="713"/>
    </location>
</feature>
<evidence type="ECO:0000313" key="2">
    <source>
        <dbReference type="EMBL" id="KAH7078272.1"/>
    </source>
</evidence>
<feature type="compositionally biased region" description="Basic and acidic residues" evidence="1">
    <location>
        <begin position="2737"/>
        <end position="2747"/>
    </location>
</feature>
<feature type="compositionally biased region" description="Polar residues" evidence="1">
    <location>
        <begin position="788"/>
        <end position="800"/>
    </location>
</feature>
<feature type="compositionally biased region" description="Polar residues" evidence="1">
    <location>
        <begin position="106"/>
        <end position="115"/>
    </location>
</feature>
<feature type="region of interest" description="Disordered" evidence="1">
    <location>
        <begin position="1"/>
        <end position="226"/>
    </location>
</feature>
<feature type="region of interest" description="Disordered" evidence="1">
    <location>
        <begin position="2649"/>
        <end position="2701"/>
    </location>
</feature>
<evidence type="ECO:0000313" key="3">
    <source>
        <dbReference type="Proteomes" id="UP000813461"/>
    </source>
</evidence>
<feature type="compositionally biased region" description="Basic and acidic residues" evidence="1">
    <location>
        <begin position="1484"/>
        <end position="1493"/>
    </location>
</feature>
<feature type="region of interest" description="Disordered" evidence="1">
    <location>
        <begin position="2505"/>
        <end position="2588"/>
    </location>
</feature>
<proteinExistence type="predicted"/>
<organism evidence="2 3">
    <name type="scientific">Paraphoma chrysanthemicola</name>
    <dbReference type="NCBI Taxonomy" id="798071"/>
    <lineage>
        <taxon>Eukaryota</taxon>
        <taxon>Fungi</taxon>
        <taxon>Dikarya</taxon>
        <taxon>Ascomycota</taxon>
        <taxon>Pezizomycotina</taxon>
        <taxon>Dothideomycetes</taxon>
        <taxon>Pleosporomycetidae</taxon>
        <taxon>Pleosporales</taxon>
        <taxon>Pleosporineae</taxon>
        <taxon>Phaeosphaeriaceae</taxon>
        <taxon>Paraphoma</taxon>
    </lineage>
</organism>
<feature type="compositionally biased region" description="Low complexity" evidence="1">
    <location>
        <begin position="2784"/>
        <end position="2799"/>
    </location>
</feature>
<feature type="region of interest" description="Disordered" evidence="1">
    <location>
        <begin position="955"/>
        <end position="1059"/>
    </location>
</feature>
<feature type="compositionally biased region" description="Low complexity" evidence="1">
    <location>
        <begin position="2821"/>
        <end position="2834"/>
    </location>
</feature>
<feature type="region of interest" description="Disordered" evidence="1">
    <location>
        <begin position="1434"/>
        <end position="1552"/>
    </location>
</feature>
<feature type="region of interest" description="Disordered" evidence="1">
    <location>
        <begin position="2716"/>
        <end position="2750"/>
    </location>
</feature>
<feature type="compositionally biased region" description="Polar residues" evidence="1">
    <location>
        <begin position="883"/>
        <end position="898"/>
    </location>
</feature>
<feature type="region of interest" description="Disordered" evidence="1">
    <location>
        <begin position="772"/>
        <end position="806"/>
    </location>
</feature>
<feature type="compositionally biased region" description="Polar residues" evidence="1">
    <location>
        <begin position="1789"/>
        <end position="1803"/>
    </location>
</feature>
<feature type="region of interest" description="Disordered" evidence="1">
    <location>
        <begin position="1223"/>
        <end position="1260"/>
    </location>
</feature>
<feature type="compositionally biased region" description="Basic and acidic residues" evidence="1">
    <location>
        <begin position="1459"/>
        <end position="1471"/>
    </location>
</feature>
<evidence type="ECO:0000256" key="1">
    <source>
        <dbReference type="SAM" id="MobiDB-lite"/>
    </source>
</evidence>